<evidence type="ECO:0000313" key="2">
    <source>
        <dbReference type="Proteomes" id="UP001160148"/>
    </source>
</evidence>
<sequence>MRNRFCNSHLFDCLTYVETNWWTSIVVSRLRNSLSNRARYTAKDFKPSSNLSKACAVPKSKRLQYTNLCISDQAHNNAISSKSLSRFKTEQDRRP</sequence>
<evidence type="ECO:0000313" key="1">
    <source>
        <dbReference type="EMBL" id="CAI6363986.1"/>
    </source>
</evidence>
<accession>A0AAV0X8C6</accession>
<dbReference type="Proteomes" id="UP001160148">
    <property type="component" value="Unassembled WGS sequence"/>
</dbReference>
<proteinExistence type="predicted"/>
<name>A0AAV0X8C6_9HEMI</name>
<dbReference type="EMBL" id="CARXXK010000003">
    <property type="protein sequence ID" value="CAI6363986.1"/>
    <property type="molecule type" value="Genomic_DNA"/>
</dbReference>
<reference evidence="1 2" key="1">
    <citation type="submission" date="2023-01" db="EMBL/GenBank/DDBJ databases">
        <authorList>
            <person name="Whitehead M."/>
        </authorList>
    </citation>
    <scope>NUCLEOTIDE SEQUENCE [LARGE SCALE GENOMIC DNA]</scope>
</reference>
<gene>
    <name evidence="1" type="ORF">MEUPH1_LOCUS18867</name>
</gene>
<dbReference type="AlphaFoldDB" id="A0AAV0X8C6"/>
<keyword evidence="2" id="KW-1185">Reference proteome</keyword>
<organism evidence="1 2">
    <name type="scientific">Macrosiphum euphorbiae</name>
    <name type="common">potato aphid</name>
    <dbReference type="NCBI Taxonomy" id="13131"/>
    <lineage>
        <taxon>Eukaryota</taxon>
        <taxon>Metazoa</taxon>
        <taxon>Ecdysozoa</taxon>
        <taxon>Arthropoda</taxon>
        <taxon>Hexapoda</taxon>
        <taxon>Insecta</taxon>
        <taxon>Pterygota</taxon>
        <taxon>Neoptera</taxon>
        <taxon>Paraneoptera</taxon>
        <taxon>Hemiptera</taxon>
        <taxon>Sternorrhyncha</taxon>
        <taxon>Aphidomorpha</taxon>
        <taxon>Aphidoidea</taxon>
        <taxon>Aphididae</taxon>
        <taxon>Macrosiphini</taxon>
        <taxon>Macrosiphum</taxon>
    </lineage>
</organism>
<comment type="caution">
    <text evidence="1">The sequence shown here is derived from an EMBL/GenBank/DDBJ whole genome shotgun (WGS) entry which is preliminary data.</text>
</comment>
<protein>
    <submittedName>
        <fullName evidence="1">Uncharacterized protein</fullName>
    </submittedName>
</protein>